<dbReference type="InterPro" id="IPR044690">
    <property type="entry name" value="CAS_plant"/>
</dbReference>
<protein>
    <recommendedName>
        <fullName evidence="2">Rhodanese domain-containing protein</fullName>
    </recommendedName>
</protein>
<keyword evidence="4" id="KW-1185">Reference proteome</keyword>
<reference evidence="3" key="1">
    <citation type="submission" date="2020-11" db="EMBL/GenBank/DDBJ databases">
        <title>Chlorella ohadii genome sequencing and assembly.</title>
        <authorList>
            <person name="Murik O."/>
            <person name="Treves H."/>
            <person name="Kedem I."/>
            <person name="Shotland Y."/>
            <person name="Kaplan A."/>
        </authorList>
    </citation>
    <scope>NUCLEOTIDE SEQUENCE</scope>
    <source>
        <strain evidence="3">1</strain>
    </source>
</reference>
<evidence type="ECO:0000313" key="3">
    <source>
        <dbReference type="EMBL" id="KAI7844129.1"/>
    </source>
</evidence>
<dbReference type="InterPro" id="IPR036873">
    <property type="entry name" value="Rhodanese-like_dom_sf"/>
</dbReference>
<dbReference type="PANTHER" id="PTHR34209:SF1">
    <property type="entry name" value="CALCIUM SENSING RECEPTOR, CHLOROPLASTIC"/>
    <property type="match status" value="1"/>
</dbReference>
<dbReference type="SUPFAM" id="SSF52821">
    <property type="entry name" value="Rhodanese/Cell cycle control phosphatase"/>
    <property type="match status" value="1"/>
</dbReference>
<dbReference type="GO" id="GO:0071277">
    <property type="term" value="P:cellular response to calcium ion"/>
    <property type="evidence" value="ECO:0007669"/>
    <property type="project" value="InterPro"/>
</dbReference>
<dbReference type="AlphaFoldDB" id="A0AAD5H4M1"/>
<dbReference type="CDD" id="cd00158">
    <property type="entry name" value="RHOD"/>
    <property type="match status" value="1"/>
</dbReference>
<evidence type="ECO:0000256" key="1">
    <source>
        <dbReference type="SAM" id="MobiDB-lite"/>
    </source>
</evidence>
<dbReference type="PROSITE" id="PS50206">
    <property type="entry name" value="RHODANESE_3"/>
    <property type="match status" value="1"/>
</dbReference>
<dbReference type="InterPro" id="IPR001763">
    <property type="entry name" value="Rhodanese-like_dom"/>
</dbReference>
<dbReference type="Pfam" id="PF00581">
    <property type="entry name" value="Rhodanese"/>
    <property type="match status" value="1"/>
</dbReference>
<comment type="caution">
    <text evidence="3">The sequence shown here is derived from an EMBL/GenBank/DDBJ whole genome shotgun (WGS) entry which is preliminary data.</text>
</comment>
<accession>A0AAD5H4M1</accession>
<proteinExistence type="predicted"/>
<dbReference type="EMBL" id="JADXDR010000033">
    <property type="protein sequence ID" value="KAI7844129.1"/>
    <property type="molecule type" value="Genomic_DNA"/>
</dbReference>
<gene>
    <name evidence="3" type="ORF">COHA_002266</name>
</gene>
<evidence type="ECO:0000313" key="4">
    <source>
        <dbReference type="Proteomes" id="UP001205105"/>
    </source>
</evidence>
<feature type="domain" description="Rhodanese" evidence="2">
    <location>
        <begin position="254"/>
        <end position="403"/>
    </location>
</feature>
<organism evidence="3 4">
    <name type="scientific">Chlorella ohadii</name>
    <dbReference type="NCBI Taxonomy" id="2649997"/>
    <lineage>
        <taxon>Eukaryota</taxon>
        <taxon>Viridiplantae</taxon>
        <taxon>Chlorophyta</taxon>
        <taxon>core chlorophytes</taxon>
        <taxon>Trebouxiophyceae</taxon>
        <taxon>Chlorellales</taxon>
        <taxon>Chlorellaceae</taxon>
        <taxon>Chlorella clade</taxon>
        <taxon>Chlorella</taxon>
    </lineage>
</organism>
<dbReference type="GO" id="GO:0009704">
    <property type="term" value="P:de-etiolation"/>
    <property type="evidence" value="ECO:0007669"/>
    <property type="project" value="InterPro"/>
</dbReference>
<evidence type="ECO:0000259" key="2">
    <source>
        <dbReference type="PROSITE" id="PS50206"/>
    </source>
</evidence>
<dbReference type="SMART" id="SM00450">
    <property type="entry name" value="RHOD"/>
    <property type="match status" value="1"/>
</dbReference>
<name>A0AAD5H4M1_9CHLO</name>
<feature type="region of interest" description="Disordered" evidence="1">
    <location>
        <begin position="415"/>
        <end position="475"/>
    </location>
</feature>
<dbReference type="GO" id="GO:0090333">
    <property type="term" value="P:regulation of stomatal closure"/>
    <property type="evidence" value="ECO:0007669"/>
    <property type="project" value="InterPro"/>
</dbReference>
<dbReference type="Proteomes" id="UP001205105">
    <property type="component" value="Unassembled WGS sequence"/>
</dbReference>
<dbReference type="Gene3D" id="3.40.250.10">
    <property type="entry name" value="Rhodanese-like domain"/>
    <property type="match status" value="1"/>
</dbReference>
<sequence>MALAGMKLARGLGGSSRLLQQSAARRLGGARRAATHPVVAALSEETRARIQERLPVTVAGLSLGSAGLPAAAHAQDGATVDQAVGSIVDLVKATGEAVKTGVSAAQTGAEYARAAYEQVAPVVKTAVETAAPVVKEGVKATVETVTPALQTGLKEAEKTGLKEAEKVLSASGVDTSAAKPLVDTTEQVVTTAKPFAEQAITFLTTTEPALLGQYAVALVAAYYLAPPLLKAGVGFLRGYAGDIAPAAALSAVESEGNAVIVDIRSAREKEAGGMPDIPNTSKLIELEYAGIEAPICRTHVKHCCLCVALVAGKLIELEYAGIEDRKVRSQLRSATDLEVKVTALQIAALKRLGKGNKILLLDRSGGGAAKAVARALSERGFGRVFVIKGGFQGWQSSKLRTKAASIVSRVEVLPPGTFGTGGSRGTGSSRSPSPAPRQLPSGSRSTQGSSGRTLAASATTVSSRRALPSPSSASQ</sequence>
<dbReference type="PANTHER" id="PTHR34209">
    <property type="entry name" value="RHODANESE/CELL CYCLE CONTROL PHOSPHATASE SUPERFAMILY PROTEIN"/>
    <property type="match status" value="1"/>
</dbReference>
<feature type="compositionally biased region" description="Low complexity" evidence="1">
    <location>
        <begin position="426"/>
        <end position="475"/>
    </location>
</feature>